<feature type="compositionally biased region" description="Low complexity" evidence="1">
    <location>
        <begin position="108"/>
        <end position="118"/>
    </location>
</feature>
<evidence type="ECO:0000313" key="2">
    <source>
        <dbReference type="EMBL" id="KZS09580.1"/>
    </source>
</evidence>
<comment type="caution">
    <text evidence="2">The sequence shown here is derived from an EMBL/GenBank/DDBJ whole genome shotgun (WGS) entry which is preliminary data.</text>
</comment>
<sequence>MGQRNREKFLQHNKGTKQTDNETLQNEEEDEEGRRKEIRKKEREGRKLYNETAQNEVYDDERRSKGIGKQKKEGRESDNETVQNKEEDEEGWDKEMKKRKQERRHMSTEAAKASETAAAEAESYQITVKANRSFANRAGAVTRSKLAIENRDPKLAQLPHVKINRRPSLVSCNQTAICSPTADFFYFAVNGNAAFVAQIQILSGAK</sequence>
<dbReference type="AlphaFoldDB" id="A0A162EDW6"/>
<dbReference type="Proteomes" id="UP000076858">
    <property type="component" value="Unassembled WGS sequence"/>
</dbReference>
<evidence type="ECO:0000313" key="3">
    <source>
        <dbReference type="Proteomes" id="UP000076858"/>
    </source>
</evidence>
<name>A0A162EDW6_9CRUS</name>
<feature type="compositionally biased region" description="Basic and acidic residues" evidence="1">
    <location>
        <begin position="32"/>
        <end position="49"/>
    </location>
</feature>
<proteinExistence type="predicted"/>
<gene>
    <name evidence="2" type="ORF">APZ42_026164</name>
</gene>
<accession>A0A162EDW6</accession>
<protein>
    <submittedName>
        <fullName evidence="2">Uncharacterized protein</fullName>
    </submittedName>
</protein>
<dbReference type="EMBL" id="LRGB01002043">
    <property type="protein sequence ID" value="KZS09580.1"/>
    <property type="molecule type" value="Genomic_DNA"/>
</dbReference>
<feature type="region of interest" description="Disordered" evidence="1">
    <location>
        <begin position="1"/>
        <end position="118"/>
    </location>
</feature>
<feature type="compositionally biased region" description="Basic and acidic residues" evidence="1">
    <location>
        <begin position="1"/>
        <end position="10"/>
    </location>
</feature>
<feature type="compositionally biased region" description="Basic and acidic residues" evidence="1">
    <location>
        <begin position="60"/>
        <end position="78"/>
    </location>
</feature>
<organism evidence="2 3">
    <name type="scientific">Daphnia magna</name>
    <dbReference type="NCBI Taxonomy" id="35525"/>
    <lineage>
        <taxon>Eukaryota</taxon>
        <taxon>Metazoa</taxon>
        <taxon>Ecdysozoa</taxon>
        <taxon>Arthropoda</taxon>
        <taxon>Crustacea</taxon>
        <taxon>Branchiopoda</taxon>
        <taxon>Diplostraca</taxon>
        <taxon>Cladocera</taxon>
        <taxon>Anomopoda</taxon>
        <taxon>Daphniidae</taxon>
        <taxon>Daphnia</taxon>
    </lineage>
</organism>
<evidence type="ECO:0000256" key="1">
    <source>
        <dbReference type="SAM" id="MobiDB-lite"/>
    </source>
</evidence>
<reference evidence="2 3" key="1">
    <citation type="submission" date="2016-03" db="EMBL/GenBank/DDBJ databases">
        <title>EvidentialGene: Evidence-directed Construction of Genes on Genomes.</title>
        <authorList>
            <person name="Gilbert D.G."/>
            <person name="Choi J.-H."/>
            <person name="Mockaitis K."/>
            <person name="Colbourne J."/>
            <person name="Pfrender M."/>
        </authorList>
    </citation>
    <scope>NUCLEOTIDE SEQUENCE [LARGE SCALE GENOMIC DNA]</scope>
    <source>
        <strain evidence="2 3">Xinb3</strain>
        <tissue evidence="2">Complete organism</tissue>
    </source>
</reference>
<keyword evidence="3" id="KW-1185">Reference proteome</keyword>